<comment type="caution">
    <text evidence="5">The sequence shown here is derived from an EMBL/GenBank/DDBJ whole genome shotgun (WGS) entry which is preliminary data.</text>
</comment>
<dbReference type="Pfam" id="PF06203">
    <property type="entry name" value="CCT"/>
    <property type="match status" value="1"/>
</dbReference>
<dbReference type="Proteomes" id="UP000289340">
    <property type="component" value="Chromosome 11"/>
</dbReference>
<evidence type="ECO:0000256" key="1">
    <source>
        <dbReference type="ARBA" id="ARBA00004123"/>
    </source>
</evidence>
<comment type="subcellular location">
    <subcellularLocation>
        <location evidence="1 3">Nucleus</location>
    </subcellularLocation>
</comment>
<dbReference type="EMBL" id="QZWG01000011">
    <property type="protein sequence ID" value="RZB77931.1"/>
    <property type="molecule type" value="Genomic_DNA"/>
</dbReference>
<accession>A0A445HVW5</accession>
<gene>
    <name evidence="5" type="ORF">D0Y65_028751</name>
</gene>
<dbReference type="PANTHER" id="PTHR31319:SF103">
    <property type="entry name" value="CCT MOTIF FAMILY PROTEIN"/>
    <property type="match status" value="1"/>
</dbReference>
<dbReference type="GO" id="GO:0009909">
    <property type="term" value="P:regulation of flower development"/>
    <property type="evidence" value="ECO:0007669"/>
    <property type="project" value="InterPro"/>
</dbReference>
<evidence type="ECO:0000259" key="4">
    <source>
        <dbReference type="PROSITE" id="PS51017"/>
    </source>
</evidence>
<proteinExistence type="predicted"/>
<name>A0A445HVW5_GLYSO</name>
<feature type="domain" description="CCT" evidence="4">
    <location>
        <begin position="213"/>
        <end position="255"/>
    </location>
</feature>
<keyword evidence="6" id="KW-1185">Reference proteome</keyword>
<dbReference type="SMR" id="A0A445HVW5"/>
<dbReference type="AlphaFoldDB" id="A0A445HVW5"/>
<keyword evidence="2 3" id="KW-0539">Nucleus</keyword>
<dbReference type="Gramene" id="XM_028333108.1">
    <property type="protein sequence ID" value="XP_028188909.1"/>
    <property type="gene ID" value="LOC114375333"/>
</dbReference>
<evidence type="ECO:0000256" key="2">
    <source>
        <dbReference type="ARBA" id="ARBA00023242"/>
    </source>
</evidence>
<protein>
    <recommendedName>
        <fullName evidence="4">CCT domain-containing protein</fullName>
    </recommendedName>
</protein>
<dbReference type="PROSITE" id="PS51017">
    <property type="entry name" value="CCT"/>
    <property type="match status" value="1"/>
</dbReference>
<sequence>MSSDLYTFDISYQRHSSPDNMVSYDGNGNFVFFSDPHSFPFLTGSPIDDVVQGNFNTSLDPFSSSFCSFSPQENPVQPLSNIKGEFRSFSYLHGSEVTSKECQMGVDYTYNQHFISQTCHGSESASKLIQRSFSCTSFDEKPRFPFEPHPDTLMDFQWHALNSPENTFFAASMRRVCSTGDLQNMKAADMSQTESPLLEEGNFKVRRYSAEERKEKISKYRAKRSQRKFNKTIKYACRKTLADNRTRIRGRFARNDEIREIPKAPCSSSTTEEYEDEFWVEFIEGLNEEVNG</sequence>
<dbReference type="InterPro" id="IPR010402">
    <property type="entry name" value="CCT_domain"/>
</dbReference>
<evidence type="ECO:0000313" key="6">
    <source>
        <dbReference type="Proteomes" id="UP000289340"/>
    </source>
</evidence>
<dbReference type="PANTHER" id="PTHR31319">
    <property type="entry name" value="ZINC FINGER PROTEIN CONSTANS-LIKE 4"/>
    <property type="match status" value="1"/>
</dbReference>
<organism evidence="5 6">
    <name type="scientific">Glycine soja</name>
    <name type="common">Wild soybean</name>
    <dbReference type="NCBI Taxonomy" id="3848"/>
    <lineage>
        <taxon>Eukaryota</taxon>
        <taxon>Viridiplantae</taxon>
        <taxon>Streptophyta</taxon>
        <taxon>Embryophyta</taxon>
        <taxon>Tracheophyta</taxon>
        <taxon>Spermatophyta</taxon>
        <taxon>Magnoliopsida</taxon>
        <taxon>eudicotyledons</taxon>
        <taxon>Gunneridae</taxon>
        <taxon>Pentapetalae</taxon>
        <taxon>rosids</taxon>
        <taxon>fabids</taxon>
        <taxon>Fabales</taxon>
        <taxon>Fabaceae</taxon>
        <taxon>Papilionoideae</taxon>
        <taxon>50 kb inversion clade</taxon>
        <taxon>NPAAA clade</taxon>
        <taxon>indigoferoid/millettioid clade</taxon>
        <taxon>Phaseoleae</taxon>
        <taxon>Glycine</taxon>
        <taxon>Glycine subgen. Soja</taxon>
    </lineage>
</organism>
<evidence type="ECO:0000256" key="3">
    <source>
        <dbReference type="PROSITE-ProRule" id="PRU00357"/>
    </source>
</evidence>
<dbReference type="GO" id="GO:0005634">
    <property type="term" value="C:nucleus"/>
    <property type="evidence" value="ECO:0007669"/>
    <property type="project" value="UniProtKB-SubCell"/>
</dbReference>
<evidence type="ECO:0000313" key="5">
    <source>
        <dbReference type="EMBL" id="RZB77931.1"/>
    </source>
</evidence>
<reference evidence="5 6" key="1">
    <citation type="submission" date="2018-09" db="EMBL/GenBank/DDBJ databases">
        <title>A high-quality reference genome of wild soybean provides a powerful tool to mine soybean genomes.</title>
        <authorList>
            <person name="Xie M."/>
            <person name="Chung C.Y.L."/>
            <person name="Li M.-W."/>
            <person name="Wong F.-L."/>
            <person name="Chan T.-F."/>
            <person name="Lam H.-M."/>
        </authorList>
    </citation>
    <scope>NUCLEOTIDE SEQUENCE [LARGE SCALE GENOMIC DNA]</scope>
    <source>
        <strain evidence="6">cv. W05</strain>
        <tissue evidence="5">Hypocotyl of etiolated seedlings</tissue>
    </source>
</reference>
<dbReference type="GO" id="GO:0003700">
    <property type="term" value="F:DNA-binding transcription factor activity"/>
    <property type="evidence" value="ECO:0007669"/>
    <property type="project" value="TreeGrafter"/>
</dbReference>
<dbReference type="InterPro" id="IPR045281">
    <property type="entry name" value="CONSTANS-like"/>
</dbReference>